<dbReference type="Gene3D" id="3.30.1380.10">
    <property type="match status" value="1"/>
</dbReference>
<reference evidence="5" key="1">
    <citation type="journal article" date="2019" name="Int. J. Syst. Evol. Microbiol.">
        <title>The Global Catalogue of Microorganisms (GCM) 10K type strain sequencing project: providing services to taxonomists for standard genome sequencing and annotation.</title>
        <authorList>
            <consortium name="The Broad Institute Genomics Platform"/>
            <consortium name="The Broad Institute Genome Sequencing Center for Infectious Disease"/>
            <person name="Wu L."/>
            <person name="Ma J."/>
        </authorList>
    </citation>
    <scope>NUCLEOTIDE SEQUENCE [LARGE SCALE GENOMIC DNA]</scope>
    <source>
        <strain evidence="5">JCM 10671</strain>
    </source>
</reference>
<evidence type="ECO:0000259" key="3">
    <source>
        <dbReference type="Pfam" id="PF13539"/>
    </source>
</evidence>
<dbReference type="PROSITE" id="PS51257">
    <property type="entry name" value="PROKAR_LIPOPROTEIN"/>
    <property type="match status" value="1"/>
</dbReference>
<dbReference type="EMBL" id="BAAAHE010000066">
    <property type="protein sequence ID" value="GAA0638871.1"/>
    <property type="molecule type" value="Genomic_DNA"/>
</dbReference>
<dbReference type="Pfam" id="PF13539">
    <property type="entry name" value="Peptidase_M15_4"/>
    <property type="match status" value="1"/>
</dbReference>
<evidence type="ECO:0000256" key="2">
    <source>
        <dbReference type="SAM" id="SignalP"/>
    </source>
</evidence>
<proteinExistence type="predicted"/>
<accession>A0ABP3SKV5</accession>
<dbReference type="Proteomes" id="UP001500957">
    <property type="component" value="Unassembled WGS sequence"/>
</dbReference>
<feature type="compositionally biased region" description="Polar residues" evidence="1">
    <location>
        <begin position="129"/>
        <end position="142"/>
    </location>
</feature>
<dbReference type="SUPFAM" id="SSF55166">
    <property type="entry name" value="Hedgehog/DD-peptidase"/>
    <property type="match status" value="1"/>
</dbReference>
<feature type="signal peptide" evidence="2">
    <location>
        <begin position="1"/>
        <end position="18"/>
    </location>
</feature>
<sequence>MRTTVGALLLAAILVAGCAPEGTDRSAGPAAPPGTTTQAVTADPVVRVVSKAEWKRMVAVGMAGKNCPVKRKNLRRLEINHYGFDGKVHRGALVVRGDVAGSVKRIFTRLFEERFPIQRMIPVEHYNGSDQRSMKANNTSAYNCRRPSEANSPAMKSPHANGRAIDINPFRNPWVNPRTGKWEPSAKYAKRTPGKGKILKGGLVWRLFTNEGWIWQNIATKDYQHFDTGYPSRPLPKNKR</sequence>
<dbReference type="RefSeq" id="WP_344609785.1">
    <property type="nucleotide sequence ID" value="NZ_BAAAHE010000066.1"/>
</dbReference>
<comment type="caution">
    <text evidence="4">The sequence shown here is derived from an EMBL/GenBank/DDBJ whole genome shotgun (WGS) entry which is preliminary data.</text>
</comment>
<keyword evidence="5" id="KW-1185">Reference proteome</keyword>
<keyword evidence="2" id="KW-0732">Signal</keyword>
<feature type="region of interest" description="Disordered" evidence="1">
    <location>
        <begin position="129"/>
        <end position="170"/>
    </location>
</feature>
<evidence type="ECO:0000313" key="5">
    <source>
        <dbReference type="Proteomes" id="UP001500957"/>
    </source>
</evidence>
<feature type="domain" description="Peptidase M15C" evidence="3">
    <location>
        <begin position="151"/>
        <end position="227"/>
    </location>
</feature>
<gene>
    <name evidence="4" type="ORF">GCM10009547_48760</name>
</gene>
<evidence type="ECO:0000256" key="1">
    <source>
        <dbReference type="SAM" id="MobiDB-lite"/>
    </source>
</evidence>
<dbReference type="InterPro" id="IPR039561">
    <property type="entry name" value="Peptidase_M15C"/>
</dbReference>
<dbReference type="InterPro" id="IPR009045">
    <property type="entry name" value="Zn_M74/Hedgehog-like"/>
</dbReference>
<name>A0ABP3SKV5_9ACTN</name>
<evidence type="ECO:0000313" key="4">
    <source>
        <dbReference type="EMBL" id="GAA0638871.1"/>
    </source>
</evidence>
<protein>
    <submittedName>
        <fullName evidence="4">M15 family metallopeptidase</fullName>
    </submittedName>
</protein>
<feature type="chain" id="PRO_5046614796" evidence="2">
    <location>
        <begin position="19"/>
        <end position="240"/>
    </location>
</feature>
<organism evidence="4 5">
    <name type="scientific">Sporichthya brevicatena</name>
    <dbReference type="NCBI Taxonomy" id="171442"/>
    <lineage>
        <taxon>Bacteria</taxon>
        <taxon>Bacillati</taxon>
        <taxon>Actinomycetota</taxon>
        <taxon>Actinomycetes</taxon>
        <taxon>Sporichthyales</taxon>
        <taxon>Sporichthyaceae</taxon>
        <taxon>Sporichthya</taxon>
    </lineage>
</organism>